<dbReference type="SUPFAM" id="SSF52172">
    <property type="entry name" value="CheY-like"/>
    <property type="match status" value="1"/>
</dbReference>
<dbReference type="PANTHER" id="PTHR42713:SF3">
    <property type="entry name" value="TRANSCRIPTIONAL REGULATORY PROTEIN HPTR"/>
    <property type="match status" value="1"/>
</dbReference>
<evidence type="ECO:0000259" key="10">
    <source>
        <dbReference type="PROSITE" id="PS50110"/>
    </source>
</evidence>
<dbReference type="InterPro" id="IPR051552">
    <property type="entry name" value="HptR"/>
</dbReference>
<dbReference type="Gene3D" id="3.40.50.2300">
    <property type="match status" value="1"/>
</dbReference>
<dbReference type="Proteomes" id="UP001649230">
    <property type="component" value="Chromosome"/>
</dbReference>
<evidence type="ECO:0000256" key="3">
    <source>
        <dbReference type="ARBA" id="ARBA00022553"/>
    </source>
</evidence>
<keyword evidence="2" id="KW-0963">Cytoplasm</keyword>
<accession>A0ABY3SF35</accession>
<dbReference type="Pfam" id="PF00072">
    <property type="entry name" value="Response_reg"/>
    <property type="match status" value="1"/>
</dbReference>
<gene>
    <name evidence="11" type="ORF">L0M14_23010</name>
</gene>
<evidence type="ECO:0000256" key="4">
    <source>
        <dbReference type="ARBA" id="ARBA00023012"/>
    </source>
</evidence>
<reference evidence="11 12" key="1">
    <citation type="journal article" date="2024" name="Int. J. Syst. Evol. Microbiol.">
        <title>Paenibacillus hexagrammi sp. nov., a novel bacterium isolated from the gut content of Hexagrammos agrammus.</title>
        <authorList>
            <person name="Jung H.K."/>
            <person name="Kim D.G."/>
            <person name="Zin H."/>
            <person name="Park J."/>
            <person name="Jung H."/>
            <person name="Kim Y.O."/>
            <person name="Kong H.J."/>
            <person name="Kim J.W."/>
            <person name="Kim Y.S."/>
        </authorList>
    </citation>
    <scope>NUCLEOTIDE SEQUENCE [LARGE SCALE GENOMIC DNA]</scope>
    <source>
        <strain evidence="11 12">YPD9-1</strain>
    </source>
</reference>
<dbReference type="PANTHER" id="PTHR42713">
    <property type="entry name" value="HISTIDINE KINASE-RELATED"/>
    <property type="match status" value="1"/>
</dbReference>
<dbReference type="InterPro" id="IPR041522">
    <property type="entry name" value="CdaR_GGDEF"/>
</dbReference>
<dbReference type="Pfam" id="PF12833">
    <property type="entry name" value="HTH_18"/>
    <property type="match status" value="1"/>
</dbReference>
<keyword evidence="4" id="KW-0902">Two-component regulatory system</keyword>
<dbReference type="PROSITE" id="PS50110">
    <property type="entry name" value="RESPONSE_REGULATORY"/>
    <property type="match status" value="1"/>
</dbReference>
<dbReference type="EMBL" id="CP090978">
    <property type="protein sequence ID" value="UJF32516.1"/>
    <property type="molecule type" value="Genomic_DNA"/>
</dbReference>
<evidence type="ECO:0000313" key="11">
    <source>
        <dbReference type="EMBL" id="UJF32516.1"/>
    </source>
</evidence>
<dbReference type="SUPFAM" id="SSF46689">
    <property type="entry name" value="Homeodomain-like"/>
    <property type="match status" value="2"/>
</dbReference>
<dbReference type="PROSITE" id="PS01124">
    <property type="entry name" value="HTH_ARAC_FAMILY_2"/>
    <property type="match status" value="1"/>
</dbReference>
<organism evidence="11 12">
    <name type="scientific">Paenibacillus hexagrammi</name>
    <dbReference type="NCBI Taxonomy" id="2908839"/>
    <lineage>
        <taxon>Bacteria</taxon>
        <taxon>Bacillati</taxon>
        <taxon>Bacillota</taxon>
        <taxon>Bacilli</taxon>
        <taxon>Bacillales</taxon>
        <taxon>Paenibacillaceae</taxon>
        <taxon>Paenibacillus</taxon>
    </lineage>
</organism>
<keyword evidence="12" id="KW-1185">Reference proteome</keyword>
<evidence type="ECO:0000256" key="7">
    <source>
        <dbReference type="ARBA" id="ARBA00023163"/>
    </source>
</evidence>
<dbReference type="CDD" id="cd17536">
    <property type="entry name" value="REC_YesN-like"/>
    <property type="match status" value="1"/>
</dbReference>
<comment type="subcellular location">
    <subcellularLocation>
        <location evidence="1">Cytoplasm</location>
    </subcellularLocation>
</comment>
<evidence type="ECO:0000256" key="5">
    <source>
        <dbReference type="ARBA" id="ARBA00023015"/>
    </source>
</evidence>
<evidence type="ECO:0000256" key="8">
    <source>
        <dbReference type="PROSITE-ProRule" id="PRU00169"/>
    </source>
</evidence>
<dbReference type="RefSeq" id="WP_235118866.1">
    <property type="nucleotide sequence ID" value="NZ_CP090978.1"/>
</dbReference>
<dbReference type="Gene3D" id="1.10.10.60">
    <property type="entry name" value="Homeodomain-like"/>
    <property type="match status" value="2"/>
</dbReference>
<dbReference type="InterPro" id="IPR011006">
    <property type="entry name" value="CheY-like_superfamily"/>
</dbReference>
<keyword evidence="3 8" id="KW-0597">Phosphoprotein</keyword>
<evidence type="ECO:0000256" key="2">
    <source>
        <dbReference type="ARBA" id="ARBA00022490"/>
    </source>
</evidence>
<dbReference type="InterPro" id="IPR009057">
    <property type="entry name" value="Homeodomain-like_sf"/>
</dbReference>
<dbReference type="SMART" id="SM00342">
    <property type="entry name" value="HTH_ARAC"/>
    <property type="match status" value="1"/>
</dbReference>
<sequence>MYKLIIADDESIFRVGLGKMVREVSDQWDIVGEARNGYEALELVSEHSPDLVITDIRMPQMDGIGLQYVLKEKYPNVMVIVLSGYDEFSFARDSLRLGARDYLTKPVTREDLSKALLQAAEEIRIAQQSKETESREDLQVKQLMRQHFLEAMVAGRLHEEEHPMLQKLGIACKDEDLICMIVSLDRESIEDERYFQKDPALFLLYIKQFLQEMLDQSGEGLAFVDGTSQVTAVVHASTFAKTPDFLQQFGSLFRKQIKGMSHLTVTVGIGGIARSLDEVPRSYKEAEMALLYRLVQGGDRVIEYNEVAASSSEKELLPLEWKSIEMGLYEGKEQHTREEVNRFVTELCSQANSPAFIIQECCKMLLHFYELAVGLPHLEEWAKENDIKHILAELSEITDRKELAIFCADWVGNLAASMGSRKKQTHHDPVQIVVDYITECYAEPLSLAAVAEKVFLNPSYLSTLFKQKKGKPFIDYVTEVRIDAAKKLLLTTEDKLQAISEKTGFVNMRHFHRVFKDHTGVTPNQYRSMMHKE</sequence>
<proteinExistence type="predicted"/>
<protein>
    <submittedName>
        <fullName evidence="11">Response regulator</fullName>
    </submittedName>
</protein>
<feature type="domain" description="HTH araC/xylS-type" evidence="9">
    <location>
        <begin position="431"/>
        <end position="529"/>
    </location>
</feature>
<feature type="modified residue" description="4-aspartylphosphate" evidence="8">
    <location>
        <position position="55"/>
    </location>
</feature>
<dbReference type="PROSITE" id="PS00041">
    <property type="entry name" value="HTH_ARAC_FAMILY_1"/>
    <property type="match status" value="1"/>
</dbReference>
<keyword evidence="7" id="KW-0804">Transcription</keyword>
<keyword evidence="5" id="KW-0805">Transcription regulation</keyword>
<dbReference type="InterPro" id="IPR018062">
    <property type="entry name" value="HTH_AraC-typ_CS"/>
</dbReference>
<dbReference type="SMART" id="SM00448">
    <property type="entry name" value="REC"/>
    <property type="match status" value="1"/>
</dbReference>
<feature type="domain" description="Response regulatory" evidence="10">
    <location>
        <begin position="3"/>
        <end position="120"/>
    </location>
</feature>
<dbReference type="Pfam" id="PF17853">
    <property type="entry name" value="GGDEF_2"/>
    <property type="match status" value="1"/>
</dbReference>
<dbReference type="InterPro" id="IPR018060">
    <property type="entry name" value="HTH_AraC"/>
</dbReference>
<name>A0ABY3SF35_9BACL</name>
<evidence type="ECO:0000259" key="9">
    <source>
        <dbReference type="PROSITE" id="PS01124"/>
    </source>
</evidence>
<dbReference type="InterPro" id="IPR001789">
    <property type="entry name" value="Sig_transdc_resp-reg_receiver"/>
</dbReference>
<evidence type="ECO:0000313" key="12">
    <source>
        <dbReference type="Proteomes" id="UP001649230"/>
    </source>
</evidence>
<evidence type="ECO:0000256" key="6">
    <source>
        <dbReference type="ARBA" id="ARBA00023125"/>
    </source>
</evidence>
<keyword evidence="6" id="KW-0238">DNA-binding</keyword>
<evidence type="ECO:0000256" key="1">
    <source>
        <dbReference type="ARBA" id="ARBA00004496"/>
    </source>
</evidence>